<evidence type="ECO:0000313" key="2">
    <source>
        <dbReference type="EMBL" id="MFH4979646.1"/>
    </source>
</evidence>
<dbReference type="Proteomes" id="UP001608902">
    <property type="component" value="Unassembled WGS sequence"/>
</dbReference>
<evidence type="ECO:0000256" key="1">
    <source>
        <dbReference type="SAM" id="Phobius"/>
    </source>
</evidence>
<dbReference type="AlphaFoldDB" id="A0ABD6EQE2"/>
<keyword evidence="1" id="KW-0812">Transmembrane</keyword>
<organism evidence="2 3">
    <name type="scientific">Gnathostoma spinigerum</name>
    <dbReference type="NCBI Taxonomy" id="75299"/>
    <lineage>
        <taxon>Eukaryota</taxon>
        <taxon>Metazoa</taxon>
        <taxon>Ecdysozoa</taxon>
        <taxon>Nematoda</taxon>
        <taxon>Chromadorea</taxon>
        <taxon>Rhabditida</taxon>
        <taxon>Spirurina</taxon>
        <taxon>Gnathostomatomorpha</taxon>
        <taxon>Gnathostomatoidea</taxon>
        <taxon>Gnathostomatidae</taxon>
        <taxon>Gnathostoma</taxon>
    </lineage>
</organism>
<proteinExistence type="predicted"/>
<feature type="transmembrane region" description="Helical" evidence="1">
    <location>
        <begin position="43"/>
        <end position="59"/>
    </location>
</feature>
<feature type="transmembrane region" description="Helical" evidence="1">
    <location>
        <begin position="355"/>
        <end position="373"/>
    </location>
</feature>
<gene>
    <name evidence="2" type="ORF">AB6A40_006355</name>
</gene>
<comment type="caution">
    <text evidence="2">The sequence shown here is derived from an EMBL/GenBank/DDBJ whole genome shotgun (WGS) entry which is preliminary data.</text>
</comment>
<keyword evidence="1" id="KW-1133">Transmembrane helix</keyword>
<accession>A0ABD6EQE2</accession>
<feature type="transmembrane region" description="Helical" evidence="1">
    <location>
        <begin position="432"/>
        <end position="452"/>
    </location>
</feature>
<feature type="transmembrane region" description="Helical" evidence="1">
    <location>
        <begin position="12"/>
        <end position="37"/>
    </location>
</feature>
<keyword evidence="1" id="KW-0472">Membrane</keyword>
<feature type="transmembrane region" description="Helical" evidence="1">
    <location>
        <begin position="400"/>
        <end position="420"/>
    </location>
</feature>
<protein>
    <submittedName>
        <fullName evidence="2">Uncharacterized protein</fullName>
    </submittedName>
</protein>
<reference evidence="2 3" key="1">
    <citation type="submission" date="2024-08" db="EMBL/GenBank/DDBJ databases">
        <title>Gnathostoma spinigerum genome.</title>
        <authorList>
            <person name="Gonzalez-Bertolin B."/>
            <person name="Monzon S."/>
            <person name="Zaballos A."/>
            <person name="Jimenez P."/>
            <person name="Dekumyoy P."/>
            <person name="Varona S."/>
            <person name="Cuesta I."/>
            <person name="Sumanam S."/>
            <person name="Adisakwattana P."/>
            <person name="Gasser R.B."/>
            <person name="Hernandez-Gonzalez A."/>
            <person name="Young N.D."/>
            <person name="Perteguer M.J."/>
        </authorList>
    </citation>
    <scope>NUCLEOTIDE SEQUENCE [LARGE SCALE GENOMIC DNA]</scope>
    <source>
        <strain evidence="2">AL3</strain>
        <tissue evidence="2">Liver</tissue>
    </source>
</reference>
<evidence type="ECO:0000313" key="3">
    <source>
        <dbReference type="Proteomes" id="UP001608902"/>
    </source>
</evidence>
<sequence>MRWCCFQFWFVYRFILATLAHFNWIIAFYVACMYFWLWKSYDLFWFWMHLILCSCFAPLRKENYLVVWCNLIRLRRTRYKNSTYKEIYLRTYGKTNVKTKRELHTVSSVSPGMRVQKHEMDDDDESDESRSVPSILHYQYENPNELLREKTDIVREEEEKECREQVFLGEAIDSSHNFKELNGYDDMANEEPEPPSRRKRLNQFEVNDDNPAVVFDVTGNDQISSRDADFPERISSDRSARCVESDENKVAGDVEVVEFTKTDENESRSRILTLVSNVLNRVKGFKAKEETPAVDLLRPNFTNTHDLRSKVERERRNKREKKLLIKKIEKRRRIELARIRKKAARDKKISDAIELLLQLLRMITSFAILIGNIRKTFIPAQFKWLKPGQKAYDNYGLLQLFRFTIFLEVLLFWSNVLWAYCLQWHLCCRLGLLRFWLWTLLVALVAATFMVIPMTYVQEELDITWCNFKNTSYLIKYQPSWSQ</sequence>
<dbReference type="EMBL" id="JBGFUD010004457">
    <property type="protein sequence ID" value="MFH4979646.1"/>
    <property type="molecule type" value="Genomic_DNA"/>
</dbReference>
<name>A0ABD6EQE2_9BILA</name>
<keyword evidence="3" id="KW-1185">Reference proteome</keyword>